<comment type="similarity">
    <text evidence="1">Belongs to the plant acyltransferase family.</text>
</comment>
<accession>A0AAN8VVE5</accession>
<dbReference type="Gene3D" id="3.30.559.10">
    <property type="entry name" value="Chloramphenicol acetyltransferase-like domain"/>
    <property type="match status" value="1"/>
</dbReference>
<gene>
    <name evidence="2" type="ORF">RJ641_034983</name>
</gene>
<dbReference type="InterPro" id="IPR023213">
    <property type="entry name" value="CAT-like_dom_sf"/>
</dbReference>
<protein>
    <submittedName>
        <fullName evidence="2">Uncharacterized protein</fullName>
    </submittedName>
</protein>
<dbReference type="GO" id="GO:0016747">
    <property type="term" value="F:acyltransferase activity, transferring groups other than amino-acyl groups"/>
    <property type="evidence" value="ECO:0007669"/>
    <property type="project" value="TreeGrafter"/>
</dbReference>
<evidence type="ECO:0000313" key="3">
    <source>
        <dbReference type="Proteomes" id="UP001370490"/>
    </source>
</evidence>
<proteinExistence type="inferred from homology"/>
<organism evidence="2 3">
    <name type="scientific">Dillenia turbinata</name>
    <dbReference type="NCBI Taxonomy" id="194707"/>
    <lineage>
        <taxon>Eukaryota</taxon>
        <taxon>Viridiplantae</taxon>
        <taxon>Streptophyta</taxon>
        <taxon>Embryophyta</taxon>
        <taxon>Tracheophyta</taxon>
        <taxon>Spermatophyta</taxon>
        <taxon>Magnoliopsida</taxon>
        <taxon>eudicotyledons</taxon>
        <taxon>Gunneridae</taxon>
        <taxon>Pentapetalae</taxon>
        <taxon>Dilleniales</taxon>
        <taxon>Dilleniaceae</taxon>
        <taxon>Dillenia</taxon>
    </lineage>
</organism>
<dbReference type="Proteomes" id="UP001370490">
    <property type="component" value="Unassembled WGS sequence"/>
</dbReference>
<comment type="caution">
    <text evidence="2">The sequence shown here is derived from an EMBL/GenBank/DDBJ whole genome shotgun (WGS) entry which is preliminary data.</text>
</comment>
<dbReference type="PANTHER" id="PTHR31642:SF160">
    <property type="entry name" value="HXXXD-TYPE ACYL-TRANSFERASE FAMILY PROTEIN"/>
    <property type="match status" value="1"/>
</dbReference>
<evidence type="ECO:0000256" key="1">
    <source>
        <dbReference type="ARBA" id="ARBA00009861"/>
    </source>
</evidence>
<name>A0AAN8VVE5_9MAGN</name>
<dbReference type="Pfam" id="PF02458">
    <property type="entry name" value="Transferase"/>
    <property type="match status" value="1"/>
</dbReference>
<reference evidence="2 3" key="1">
    <citation type="submission" date="2023-12" db="EMBL/GenBank/DDBJ databases">
        <title>A high-quality genome assembly for Dillenia turbinata (Dilleniales).</title>
        <authorList>
            <person name="Chanderbali A."/>
        </authorList>
    </citation>
    <scope>NUCLEOTIDE SEQUENCE [LARGE SCALE GENOMIC DNA]</scope>
    <source>
        <strain evidence="2">LSX21</strain>
        <tissue evidence="2">Leaf</tissue>
    </source>
</reference>
<evidence type="ECO:0000313" key="2">
    <source>
        <dbReference type="EMBL" id="KAK6934828.1"/>
    </source>
</evidence>
<sequence length="210" mass="23312">MAAELPTHGKFEVTFTGKSIVKAIGPMPEAHVLRLSNLDLLSGRFPVTYFYFYRGPLPDNFSSVINSLKNSLAQTLNHFYPFAGRVVTNSSSNEPEIICDNNGALKLKPISPKRTGLLQPGLISTYETGLSISQDIPLQIQVTRYTCEGISKQRRPSIMHLVMQQLLEPPYCVLPPSYDPLIDHSFVACNMEEILNIPTPRSLAQAPLLI</sequence>
<dbReference type="AlphaFoldDB" id="A0AAN8VVE5"/>
<dbReference type="EMBL" id="JBAMMX010000008">
    <property type="protein sequence ID" value="KAK6934828.1"/>
    <property type="molecule type" value="Genomic_DNA"/>
</dbReference>
<keyword evidence="3" id="KW-1185">Reference proteome</keyword>
<dbReference type="PANTHER" id="PTHR31642">
    <property type="entry name" value="TRICHOTHECENE 3-O-ACETYLTRANSFERASE"/>
    <property type="match status" value="1"/>
</dbReference>
<dbReference type="InterPro" id="IPR050317">
    <property type="entry name" value="Plant_Fungal_Acyltransferase"/>
</dbReference>